<dbReference type="GO" id="GO:0042781">
    <property type="term" value="F:3'-tRNA processing endoribonuclease activity"/>
    <property type="evidence" value="ECO:0007669"/>
    <property type="project" value="UniProtKB-EC"/>
</dbReference>
<evidence type="ECO:0000256" key="23">
    <source>
        <dbReference type="ARBA" id="ARBA00047136"/>
    </source>
</evidence>
<evidence type="ECO:0000256" key="10">
    <source>
        <dbReference type="ARBA" id="ARBA00022722"/>
    </source>
</evidence>
<evidence type="ECO:0000313" key="27">
    <source>
        <dbReference type="Proteomes" id="UP000549394"/>
    </source>
</evidence>
<comment type="catalytic activity">
    <reaction evidence="1">
        <text>Endonucleolytic cleavage of RNA, removing extra 3' nucleotides from tRNA precursor, generating 3' termini of tRNAs. A 3'-hydroxy group is left at the tRNA terminus and a 5'-phosphoryl group is left at the trailer molecule.</text>
        <dbReference type="EC" id="3.1.26.11"/>
    </reaction>
</comment>
<dbReference type="InterPro" id="IPR047151">
    <property type="entry name" value="RNZ2-like"/>
</dbReference>
<accession>A0A7I8VAK7</accession>
<dbReference type="PANTHER" id="PTHR12553">
    <property type="entry name" value="ZINC PHOSPHODIESTERASE ELAC PROTEIN 2"/>
    <property type="match status" value="1"/>
</dbReference>
<dbReference type="EC" id="3.1.26.11" evidence="6"/>
<evidence type="ECO:0000313" key="26">
    <source>
        <dbReference type="EMBL" id="CAD5113231.1"/>
    </source>
</evidence>
<evidence type="ECO:0000256" key="4">
    <source>
        <dbReference type="ARBA" id="ARBA00004305"/>
    </source>
</evidence>
<keyword evidence="8" id="KW-0597">Phosphoprotein</keyword>
<evidence type="ECO:0000256" key="17">
    <source>
        <dbReference type="ARBA" id="ARBA00023242"/>
    </source>
</evidence>
<dbReference type="FunFam" id="3.60.15.10:FF:000014">
    <property type="entry name" value="Zinc phosphodiesterase ELAC protein 2"/>
    <property type="match status" value="1"/>
</dbReference>
<evidence type="ECO:0000256" key="3">
    <source>
        <dbReference type="ARBA" id="ARBA00004123"/>
    </source>
</evidence>
<dbReference type="Pfam" id="PF13691">
    <property type="entry name" value="Lactamase_B_4"/>
    <property type="match status" value="1"/>
</dbReference>
<evidence type="ECO:0000256" key="1">
    <source>
        <dbReference type="ARBA" id="ARBA00000402"/>
    </source>
</evidence>
<evidence type="ECO:0000256" key="7">
    <source>
        <dbReference type="ARBA" id="ARBA00013357"/>
    </source>
</evidence>
<keyword evidence="13" id="KW-0378">Hydrolase</keyword>
<dbReference type="CDD" id="cd07718">
    <property type="entry name" value="RNaseZ_ELAC1_ELAC2-C-term-like_MBL-fold"/>
    <property type="match status" value="1"/>
</dbReference>
<feature type="region of interest" description="Disordered" evidence="24">
    <location>
        <begin position="752"/>
        <end position="784"/>
    </location>
</feature>
<proteinExistence type="inferred from homology"/>
<feature type="compositionally biased region" description="Basic residues" evidence="24">
    <location>
        <begin position="752"/>
        <end position="762"/>
    </location>
</feature>
<gene>
    <name evidence="26" type="ORF">DGYR_LOCUS2262</name>
</gene>
<evidence type="ECO:0000256" key="21">
    <source>
        <dbReference type="ARBA" id="ARBA00032616"/>
    </source>
</evidence>
<comment type="similarity">
    <text evidence="5">Belongs to the RNase Z family.</text>
</comment>
<evidence type="ECO:0000256" key="12">
    <source>
        <dbReference type="ARBA" id="ARBA00022759"/>
    </source>
</evidence>
<evidence type="ECO:0000256" key="15">
    <source>
        <dbReference type="ARBA" id="ARBA00022946"/>
    </source>
</evidence>
<keyword evidence="17" id="KW-0539">Nucleus</keyword>
<dbReference type="GO" id="GO:0042645">
    <property type="term" value="C:mitochondrial nucleoid"/>
    <property type="evidence" value="ECO:0007669"/>
    <property type="project" value="UniProtKB-ARBA"/>
</dbReference>
<keyword evidence="11" id="KW-0479">Metal-binding</keyword>
<dbReference type="GO" id="GO:1990180">
    <property type="term" value="P:mitochondrial tRNA 3'-end processing"/>
    <property type="evidence" value="ECO:0007669"/>
    <property type="project" value="TreeGrafter"/>
</dbReference>
<dbReference type="Gene3D" id="3.60.15.10">
    <property type="entry name" value="Ribonuclease Z/Hydroxyacylglutathione hydrolase-like"/>
    <property type="match status" value="2"/>
</dbReference>
<keyword evidence="9" id="KW-0819">tRNA processing</keyword>
<evidence type="ECO:0000256" key="18">
    <source>
        <dbReference type="ARBA" id="ARBA00030689"/>
    </source>
</evidence>
<comment type="function">
    <text evidence="22">Zinc phosphodiesterase, which displays mitochondrial tRNA 3'-processing endonuclease activity. Involved in tRNA maturation, by removing a 3'-trailer from precursor tRNA. Associates with mitochondrial DNA complexes at the nucleoids to initiate RNA processing and ribosome assembly.</text>
</comment>
<evidence type="ECO:0000256" key="6">
    <source>
        <dbReference type="ARBA" id="ARBA00012477"/>
    </source>
</evidence>
<keyword evidence="10" id="KW-0540">Nuclease</keyword>
<feature type="domain" description="tRNase Z endonuclease" evidence="25">
    <location>
        <begin position="37"/>
        <end position="94"/>
    </location>
</feature>
<evidence type="ECO:0000256" key="8">
    <source>
        <dbReference type="ARBA" id="ARBA00022553"/>
    </source>
</evidence>
<comment type="cofactor">
    <cofactor evidence="2">
        <name>Zn(2+)</name>
        <dbReference type="ChEBI" id="CHEBI:29105"/>
    </cofactor>
</comment>
<protein>
    <recommendedName>
        <fullName evidence="7">Zinc phosphodiesterase ELAC protein 2</fullName>
        <ecNumber evidence="6">3.1.26.11</ecNumber>
    </recommendedName>
    <alternativeName>
        <fullName evidence="21">ElaC homolog protein 2</fullName>
    </alternativeName>
    <alternativeName>
        <fullName evidence="19">Ribonuclease Z 2</fullName>
    </alternativeName>
    <alternativeName>
        <fullName evidence="20">tRNA 3 endonuclease 2</fullName>
    </alternativeName>
    <alternativeName>
        <fullName evidence="18">tRNase Z 2</fullName>
    </alternativeName>
</protein>
<dbReference type="GO" id="GO:0046872">
    <property type="term" value="F:metal ion binding"/>
    <property type="evidence" value="ECO:0007669"/>
    <property type="project" value="UniProtKB-KW"/>
</dbReference>
<evidence type="ECO:0000256" key="9">
    <source>
        <dbReference type="ARBA" id="ARBA00022694"/>
    </source>
</evidence>
<evidence type="ECO:0000256" key="5">
    <source>
        <dbReference type="ARBA" id="ARBA00007823"/>
    </source>
</evidence>
<dbReference type="OrthoDB" id="527344at2759"/>
<comment type="caution">
    <text evidence="26">The sequence shown here is derived from an EMBL/GenBank/DDBJ whole genome shotgun (WGS) entry which is preliminary data.</text>
</comment>
<comment type="subcellular location">
    <subcellularLocation>
        <location evidence="4">Mitochondrion matrix</location>
    </subcellularLocation>
    <subcellularLocation>
        <location evidence="3">Nucleus</location>
    </subcellularLocation>
</comment>
<evidence type="ECO:0000256" key="20">
    <source>
        <dbReference type="ARBA" id="ARBA00032104"/>
    </source>
</evidence>
<dbReference type="InterPro" id="IPR036866">
    <property type="entry name" value="RibonucZ/Hydroxyglut_hydro"/>
</dbReference>
<keyword evidence="12" id="KW-0255">Endonuclease</keyword>
<organism evidence="26 27">
    <name type="scientific">Dimorphilus gyrociliatus</name>
    <dbReference type="NCBI Taxonomy" id="2664684"/>
    <lineage>
        <taxon>Eukaryota</taxon>
        <taxon>Metazoa</taxon>
        <taxon>Spiralia</taxon>
        <taxon>Lophotrochozoa</taxon>
        <taxon>Annelida</taxon>
        <taxon>Polychaeta</taxon>
        <taxon>Polychaeta incertae sedis</taxon>
        <taxon>Dinophilidae</taxon>
        <taxon>Dimorphilus</taxon>
    </lineage>
</organism>
<sequence length="784" mass="89267">MNKGDKSLSSFQLKHLKYKEQRQGKLDAPSKIDIHVVASGSFGTSPSVYVDTDYVKYLFNCGEGTQRLCIEHKAKITRIENVLVTHKSWKNIGGLLGMALTLEGCKVPKVNLHGPPNVDTLFSESKGFAQLHQLQIEKVNLTEDNFYEDEAMRIYEIPIFSSEPEVNLSTLKQSKEICSDKQENSVQYALEFGNVQSSKILNSSIVYVCKPHPKPRNVDLEKCVDVGLTLGPLVAKLKNGESVTLENGNIINPEQVLSPPEPVSTFIVIECPSANYLDSLVDNQQLKAYTDNNSDNHSELIIHFTPRNVVNNAKYREWMESFGPNTKHLLMKNTDSDIAYEAVCKLQTQLNMINSDIFPTLPLMRDRVYQDQNNNFIEAESNLTYVFRCGKKGKRGFVRDKCITYKPEEYKKEVFQTPESLKILADVKKQCFNYTSAKKIKESFDPCLTFLGTGSSLPNKVRNVSSILLQSSLSKYILMDCGEGTYGQLYRHFGEKKCGEILRNLSFVFISHMHADHHMGVFELVIKRREAFTSNNETICPQLTIVAPGIYSKWLSVYDSECVNNKMTEVIKLHYAESLKGKNRLEDRNINYYKEFLRNHDLEDVETVPVVHRQYPHGLVIKHIDGWKLVYSGDTMPCDRLVDAGKDCDILIHEATMEDELEEEAATKRHSTTTQALNMGRKMGAKFTLLTHFSQRYAKVPKLGNQTEEEKAGLAFDNMTVKFSSLNTLPLIHPALGELFADEIAQLEQKTYKRKMRKQRRKDKAEENPTNLKAKKQFISDEPK</sequence>
<evidence type="ECO:0000256" key="19">
    <source>
        <dbReference type="ARBA" id="ARBA00030729"/>
    </source>
</evidence>
<dbReference type="InterPro" id="IPR027794">
    <property type="entry name" value="tRNase_Z_dom"/>
</dbReference>
<dbReference type="GO" id="GO:0005634">
    <property type="term" value="C:nucleus"/>
    <property type="evidence" value="ECO:0007669"/>
    <property type="project" value="UniProtKB-SubCell"/>
</dbReference>
<dbReference type="SUPFAM" id="SSF56281">
    <property type="entry name" value="Metallo-hydrolase/oxidoreductase"/>
    <property type="match status" value="2"/>
</dbReference>
<evidence type="ECO:0000256" key="16">
    <source>
        <dbReference type="ARBA" id="ARBA00023128"/>
    </source>
</evidence>
<evidence type="ECO:0000256" key="22">
    <source>
        <dbReference type="ARBA" id="ARBA00046098"/>
    </source>
</evidence>
<keyword evidence="16" id="KW-0496">Mitochondrion</keyword>
<evidence type="ECO:0000256" key="11">
    <source>
        <dbReference type="ARBA" id="ARBA00022723"/>
    </source>
</evidence>
<evidence type="ECO:0000259" key="25">
    <source>
        <dbReference type="Pfam" id="PF13691"/>
    </source>
</evidence>
<keyword evidence="27" id="KW-1185">Reference proteome</keyword>
<dbReference type="Pfam" id="PF23023">
    <property type="entry name" value="Anti-Pycsar_Apyc1"/>
    <property type="match status" value="1"/>
</dbReference>
<evidence type="ECO:0000256" key="24">
    <source>
        <dbReference type="SAM" id="MobiDB-lite"/>
    </source>
</evidence>
<dbReference type="PANTHER" id="PTHR12553:SF49">
    <property type="entry name" value="ZINC PHOSPHODIESTERASE ELAC PROTEIN 2"/>
    <property type="match status" value="1"/>
</dbReference>
<keyword evidence="15" id="KW-0809">Transit peptide</keyword>
<dbReference type="Proteomes" id="UP000549394">
    <property type="component" value="Unassembled WGS sequence"/>
</dbReference>
<dbReference type="AlphaFoldDB" id="A0A7I8VAK7"/>
<evidence type="ECO:0000256" key="14">
    <source>
        <dbReference type="ARBA" id="ARBA00022833"/>
    </source>
</evidence>
<comment type="subunit">
    <text evidence="23">Homodimer. Interacts with PTCD1.</text>
</comment>
<evidence type="ECO:0000256" key="13">
    <source>
        <dbReference type="ARBA" id="ARBA00022801"/>
    </source>
</evidence>
<keyword evidence="14" id="KW-0862">Zinc</keyword>
<evidence type="ECO:0000256" key="2">
    <source>
        <dbReference type="ARBA" id="ARBA00001947"/>
    </source>
</evidence>
<dbReference type="EMBL" id="CAJFCJ010000003">
    <property type="protein sequence ID" value="CAD5113231.1"/>
    <property type="molecule type" value="Genomic_DNA"/>
</dbReference>
<name>A0A7I8VAK7_9ANNE</name>
<reference evidence="26 27" key="1">
    <citation type="submission" date="2020-08" db="EMBL/GenBank/DDBJ databases">
        <authorList>
            <person name="Hejnol A."/>
        </authorList>
    </citation>
    <scope>NUCLEOTIDE SEQUENCE [LARGE SCALE GENOMIC DNA]</scope>
</reference>